<organism evidence="1 2">
    <name type="scientific">Bacillus capparidis</name>
    <dbReference type="NCBI Taxonomy" id="1840411"/>
    <lineage>
        <taxon>Bacteria</taxon>
        <taxon>Bacillati</taxon>
        <taxon>Bacillota</taxon>
        <taxon>Bacilli</taxon>
        <taxon>Bacillales</taxon>
        <taxon>Bacillaceae</taxon>
        <taxon>Bacillus</taxon>
    </lineage>
</organism>
<name>A0ABS4CTE4_9BACI</name>
<reference evidence="1 2" key="1">
    <citation type="submission" date="2021-01" db="EMBL/GenBank/DDBJ databases">
        <title>Genomic Encyclopedia of Type Strains, Phase IV (KMG-IV): sequencing the most valuable type-strain genomes for metagenomic binning, comparative biology and taxonomic classification.</title>
        <authorList>
            <person name="Goeker M."/>
        </authorList>
    </citation>
    <scope>NUCLEOTIDE SEQUENCE [LARGE SCALE GENOMIC DNA]</scope>
    <source>
        <strain evidence="1 2">DSM 103394</strain>
    </source>
</reference>
<evidence type="ECO:0000313" key="1">
    <source>
        <dbReference type="EMBL" id="MBP1080368.1"/>
    </source>
</evidence>
<accession>A0ABS4CTE4</accession>
<dbReference type="EMBL" id="JAFDST010000001">
    <property type="protein sequence ID" value="MBP1080368.1"/>
    <property type="molecule type" value="Genomic_DNA"/>
</dbReference>
<protein>
    <submittedName>
        <fullName evidence="1">Uncharacterized protein</fullName>
    </submittedName>
</protein>
<keyword evidence="2" id="KW-1185">Reference proteome</keyword>
<dbReference type="Proteomes" id="UP000674416">
    <property type="component" value="Unassembled WGS sequence"/>
</dbReference>
<comment type="caution">
    <text evidence="1">The sequence shown here is derived from an EMBL/GenBank/DDBJ whole genome shotgun (WGS) entry which is preliminary data.</text>
</comment>
<dbReference type="RefSeq" id="WP_264080166.1">
    <property type="nucleotide sequence ID" value="NZ_JAFDST010000001.1"/>
</dbReference>
<proteinExistence type="predicted"/>
<gene>
    <name evidence="1" type="ORF">JOC74_000856</name>
</gene>
<evidence type="ECO:0000313" key="2">
    <source>
        <dbReference type="Proteomes" id="UP000674416"/>
    </source>
</evidence>
<sequence length="40" mass="4622">MTENVMPTQIKAVEDWIKNELKGENSGIDWFHSIYQGLAK</sequence>